<name>A0A2K2CNQ6_BRADI</name>
<reference evidence="2 3" key="1">
    <citation type="journal article" date="2010" name="Nature">
        <title>Genome sequencing and analysis of the model grass Brachypodium distachyon.</title>
        <authorList>
            <consortium name="International Brachypodium Initiative"/>
        </authorList>
    </citation>
    <scope>NUCLEOTIDE SEQUENCE [LARGE SCALE GENOMIC DNA]</scope>
    <source>
        <strain evidence="2 3">Bd21</strain>
    </source>
</reference>
<dbReference type="EnsemblPlants" id="PNT63668">
    <property type="protein sequence ID" value="PNT63668"/>
    <property type="gene ID" value="BRADI_4g19710v3"/>
</dbReference>
<dbReference type="InParanoid" id="A0A2K2CNQ6"/>
<dbReference type="AlphaFoldDB" id="A0A2K2CNQ6"/>
<evidence type="ECO:0000256" key="1">
    <source>
        <dbReference type="SAM" id="MobiDB-lite"/>
    </source>
</evidence>
<dbReference type="Gramene" id="PNT63668">
    <property type="protein sequence ID" value="PNT63668"/>
    <property type="gene ID" value="BRADI_4g19710v3"/>
</dbReference>
<keyword evidence="4" id="KW-1185">Reference proteome</keyword>
<reference evidence="3" key="3">
    <citation type="submission" date="2018-08" db="UniProtKB">
        <authorList>
            <consortium name="EnsemblPlants"/>
        </authorList>
    </citation>
    <scope>IDENTIFICATION</scope>
    <source>
        <strain evidence="3">cv. Bd21</strain>
    </source>
</reference>
<dbReference type="EMBL" id="CM000883">
    <property type="protein sequence ID" value="PNT63668.1"/>
    <property type="molecule type" value="Genomic_DNA"/>
</dbReference>
<sequence>MGSCSCHRTASTRLRPRLLIRVDESDSRDAAPFRVPGFYVEVARMHARLLEMDRGRGSEDMETGEGSPGWSSRGYLLHGRRRPRNHVAIPLI</sequence>
<accession>A0A2K2CNQ6</accession>
<gene>
    <name evidence="2" type="ORF">BRADI_4g19710v3</name>
</gene>
<dbReference type="Proteomes" id="UP000008810">
    <property type="component" value="Chromosome 4"/>
</dbReference>
<evidence type="ECO:0000313" key="4">
    <source>
        <dbReference type="Proteomes" id="UP000008810"/>
    </source>
</evidence>
<protein>
    <submittedName>
        <fullName evidence="2 3">Uncharacterized protein</fullName>
    </submittedName>
</protein>
<evidence type="ECO:0000313" key="3">
    <source>
        <dbReference type="EnsemblPlants" id="PNT63668"/>
    </source>
</evidence>
<proteinExistence type="predicted"/>
<evidence type="ECO:0000313" key="2">
    <source>
        <dbReference type="EMBL" id="PNT63668.1"/>
    </source>
</evidence>
<organism evidence="2">
    <name type="scientific">Brachypodium distachyon</name>
    <name type="common">Purple false brome</name>
    <name type="synonym">Trachynia distachya</name>
    <dbReference type="NCBI Taxonomy" id="15368"/>
    <lineage>
        <taxon>Eukaryota</taxon>
        <taxon>Viridiplantae</taxon>
        <taxon>Streptophyta</taxon>
        <taxon>Embryophyta</taxon>
        <taxon>Tracheophyta</taxon>
        <taxon>Spermatophyta</taxon>
        <taxon>Magnoliopsida</taxon>
        <taxon>Liliopsida</taxon>
        <taxon>Poales</taxon>
        <taxon>Poaceae</taxon>
        <taxon>BOP clade</taxon>
        <taxon>Pooideae</taxon>
        <taxon>Stipodae</taxon>
        <taxon>Brachypodieae</taxon>
        <taxon>Brachypodium</taxon>
    </lineage>
</organism>
<feature type="region of interest" description="Disordered" evidence="1">
    <location>
        <begin position="54"/>
        <end position="76"/>
    </location>
</feature>
<reference evidence="2" key="2">
    <citation type="submission" date="2017-06" db="EMBL/GenBank/DDBJ databases">
        <title>WGS assembly of Brachypodium distachyon.</title>
        <authorList>
            <consortium name="The International Brachypodium Initiative"/>
            <person name="Lucas S."/>
            <person name="Harmon-Smith M."/>
            <person name="Lail K."/>
            <person name="Tice H."/>
            <person name="Grimwood J."/>
            <person name="Bruce D."/>
            <person name="Barry K."/>
            <person name="Shu S."/>
            <person name="Lindquist E."/>
            <person name="Wang M."/>
            <person name="Pitluck S."/>
            <person name="Vogel J.P."/>
            <person name="Garvin D.F."/>
            <person name="Mockler T.C."/>
            <person name="Schmutz J."/>
            <person name="Rokhsar D."/>
            <person name="Bevan M.W."/>
        </authorList>
    </citation>
    <scope>NUCLEOTIDE SEQUENCE</scope>
    <source>
        <strain evidence="2">Bd21</strain>
    </source>
</reference>